<dbReference type="PANTHER" id="PTHR23287:SF18">
    <property type="entry name" value="BLOC-2 COMPLEX MEMBER HPS5"/>
    <property type="match status" value="1"/>
</dbReference>
<protein>
    <recommendedName>
        <fullName evidence="1">HPS5-like beta-propeller domain-containing protein</fullName>
    </recommendedName>
</protein>
<dbReference type="AlphaFoldDB" id="A0A9P1I1D3"/>
<dbReference type="SMART" id="SM00320">
    <property type="entry name" value="WD40"/>
    <property type="match status" value="2"/>
</dbReference>
<evidence type="ECO:0000313" key="3">
    <source>
        <dbReference type="Proteomes" id="UP001152747"/>
    </source>
</evidence>
<dbReference type="InterPro" id="IPR001680">
    <property type="entry name" value="WD40_rpt"/>
</dbReference>
<accession>A0A9P1I1D3</accession>
<evidence type="ECO:0000313" key="2">
    <source>
        <dbReference type="EMBL" id="CAI5437834.1"/>
    </source>
</evidence>
<evidence type="ECO:0000259" key="1">
    <source>
        <dbReference type="Pfam" id="PF23756"/>
    </source>
</evidence>
<dbReference type="InterPro" id="IPR056499">
    <property type="entry name" value="Beta-prop_HPS5-like"/>
</dbReference>
<dbReference type="PANTHER" id="PTHR23287">
    <property type="entry name" value="RUBY-EYE2-LIKE PROTEIN"/>
    <property type="match status" value="1"/>
</dbReference>
<dbReference type="EMBL" id="CANHGI010000001">
    <property type="protein sequence ID" value="CAI5437834.1"/>
    <property type="molecule type" value="Genomic_DNA"/>
</dbReference>
<keyword evidence="3" id="KW-1185">Reference proteome</keyword>
<dbReference type="InterPro" id="IPR036322">
    <property type="entry name" value="WD40_repeat_dom_sf"/>
</dbReference>
<comment type="caution">
    <text evidence="2">The sequence shown here is derived from an EMBL/GenBank/DDBJ whole genome shotgun (WGS) entry which is preliminary data.</text>
</comment>
<dbReference type="GO" id="GO:0005737">
    <property type="term" value="C:cytoplasm"/>
    <property type="evidence" value="ECO:0007669"/>
    <property type="project" value="TreeGrafter"/>
</dbReference>
<dbReference type="OrthoDB" id="19493at2759"/>
<sequence length="368" mass="40301">MEDYNEEIQSTSTADESDRIPSHFLVELTSLDELAFPANSTKRVKYTCVASTSRSLILGTSTGTVYIFSRYAAKSRSRQQAPVPVHVFTTRDGQINTISLASSEELMAIGGDSGRVSVAQMNSGQSPTLLYTISGDARNPDKVTALGWSNDCKQVFSGHSSGNILVHRLGNRSVFRASHQKLAKFDGEIIQLDVYSEHIVVSTNLAAYILHVESGTSQQIGKKGRNSASALGACYIRAGEQSGYIVAARPNGRLWESNLVGVVYRTHQFRQNKYVPRSPPISFRNAFPMENSEFDGIHPENQDVMFSSLKIMVIQDGKKHWILSAVGSRIVIVDSDSSKIVVLSELENGKGFEEGRKEEALTSSGKNS</sequence>
<dbReference type="GO" id="GO:0048066">
    <property type="term" value="P:developmental pigmentation"/>
    <property type="evidence" value="ECO:0007669"/>
    <property type="project" value="TreeGrafter"/>
</dbReference>
<dbReference type="InterPro" id="IPR015943">
    <property type="entry name" value="WD40/YVTN_repeat-like_dom_sf"/>
</dbReference>
<reference evidence="2" key="1">
    <citation type="submission" date="2022-11" db="EMBL/GenBank/DDBJ databases">
        <authorList>
            <person name="Kikuchi T."/>
        </authorList>
    </citation>
    <scope>NUCLEOTIDE SEQUENCE</scope>
    <source>
        <strain evidence="2">PS1010</strain>
    </source>
</reference>
<feature type="domain" description="HPS5-like beta-propeller" evidence="1">
    <location>
        <begin position="25"/>
        <end position="347"/>
    </location>
</feature>
<dbReference type="Proteomes" id="UP001152747">
    <property type="component" value="Unassembled WGS sequence"/>
</dbReference>
<name>A0A9P1I1D3_9PELO</name>
<organism evidence="2 3">
    <name type="scientific">Caenorhabditis angaria</name>
    <dbReference type="NCBI Taxonomy" id="860376"/>
    <lineage>
        <taxon>Eukaryota</taxon>
        <taxon>Metazoa</taxon>
        <taxon>Ecdysozoa</taxon>
        <taxon>Nematoda</taxon>
        <taxon>Chromadorea</taxon>
        <taxon>Rhabditida</taxon>
        <taxon>Rhabditina</taxon>
        <taxon>Rhabditomorpha</taxon>
        <taxon>Rhabditoidea</taxon>
        <taxon>Rhabditidae</taxon>
        <taxon>Peloderinae</taxon>
        <taxon>Caenorhabditis</taxon>
    </lineage>
</organism>
<proteinExistence type="predicted"/>
<dbReference type="Pfam" id="PF23756">
    <property type="entry name" value="Beta-prop_HPS5"/>
    <property type="match status" value="1"/>
</dbReference>
<dbReference type="SUPFAM" id="SSF50978">
    <property type="entry name" value="WD40 repeat-like"/>
    <property type="match status" value="1"/>
</dbReference>
<gene>
    <name evidence="2" type="ORF">CAMP_LOCUS471</name>
</gene>
<dbReference type="Gene3D" id="2.130.10.10">
    <property type="entry name" value="YVTN repeat-like/Quinoprotein amine dehydrogenase"/>
    <property type="match status" value="1"/>
</dbReference>